<dbReference type="Proteomes" id="UP000724584">
    <property type="component" value="Unassembled WGS sequence"/>
</dbReference>
<keyword evidence="2" id="KW-1185">Reference proteome</keyword>
<gene>
    <name evidence="1" type="ORF">F5144DRAFT_660895</name>
</gene>
<dbReference type="EMBL" id="JAGIZQ010000007">
    <property type="protein sequence ID" value="KAH6617532.1"/>
    <property type="molecule type" value="Genomic_DNA"/>
</dbReference>
<reference evidence="1 2" key="1">
    <citation type="journal article" date="2021" name="Nat. Commun.">
        <title>Genetic determinants of endophytism in the Arabidopsis root mycobiome.</title>
        <authorList>
            <person name="Mesny F."/>
            <person name="Miyauchi S."/>
            <person name="Thiergart T."/>
            <person name="Pickel B."/>
            <person name="Atanasova L."/>
            <person name="Karlsson M."/>
            <person name="Huettel B."/>
            <person name="Barry K.W."/>
            <person name="Haridas S."/>
            <person name="Chen C."/>
            <person name="Bauer D."/>
            <person name="Andreopoulos W."/>
            <person name="Pangilinan J."/>
            <person name="LaButti K."/>
            <person name="Riley R."/>
            <person name="Lipzen A."/>
            <person name="Clum A."/>
            <person name="Drula E."/>
            <person name="Henrissat B."/>
            <person name="Kohler A."/>
            <person name="Grigoriev I.V."/>
            <person name="Martin F.M."/>
            <person name="Hacquard S."/>
        </authorList>
    </citation>
    <scope>NUCLEOTIDE SEQUENCE [LARGE SCALE GENOMIC DNA]</scope>
    <source>
        <strain evidence="1 2">MPI-SDFR-AT-0079</strain>
    </source>
</reference>
<sequence>MDPIPETPAIEPDEDRRVSLEGVVGALVALSTIFMGLRIWARTYSRILGTDDLYMAACWLTFVALGVSAILIGESGGTRHFAYLTLAEKEYQVKLQVVLQAFGIPCTAFGKIAVAFTILRIINQSSVKWHVWSLWALIILTALTSALDVLLVLFQCGDPANLWDLVGQATGTLTCLDKAAVYNFNTFTASFQAFADFYLALLPIHIVWHLQMPLRRKLALIALLGLTTFTGIAAVIKTVLASKNLGVAADPTWDLYALAVWAAVEITLIVVCGSVPALAPLWERFVVRRRKQRRGYRDTTGGGSYMVSEYNLSRVGKQDVGGSKQSSRVVASAGNSVDGDGDGDGERDRDVESGTRRLVEGRDARGYS</sequence>
<proteinExistence type="predicted"/>
<comment type="caution">
    <text evidence="1">The sequence shown here is derived from an EMBL/GenBank/DDBJ whole genome shotgun (WGS) entry which is preliminary data.</text>
</comment>
<evidence type="ECO:0000313" key="2">
    <source>
        <dbReference type="Proteomes" id="UP000724584"/>
    </source>
</evidence>
<protein>
    <submittedName>
        <fullName evidence="1">Uncharacterized protein</fullName>
    </submittedName>
</protein>
<evidence type="ECO:0000313" key="1">
    <source>
        <dbReference type="EMBL" id="KAH6617532.1"/>
    </source>
</evidence>
<accession>A0ACB7NXS5</accession>
<name>A0ACB7NXS5_9PEZI</name>
<organism evidence="1 2">
    <name type="scientific">Chaetomium tenue</name>
    <dbReference type="NCBI Taxonomy" id="1854479"/>
    <lineage>
        <taxon>Eukaryota</taxon>
        <taxon>Fungi</taxon>
        <taxon>Dikarya</taxon>
        <taxon>Ascomycota</taxon>
        <taxon>Pezizomycotina</taxon>
        <taxon>Sordariomycetes</taxon>
        <taxon>Sordariomycetidae</taxon>
        <taxon>Sordariales</taxon>
        <taxon>Chaetomiaceae</taxon>
        <taxon>Chaetomium</taxon>
    </lineage>
</organism>